<comment type="caution">
    <text evidence="1">The sequence shown here is derived from an EMBL/GenBank/DDBJ whole genome shotgun (WGS) entry which is preliminary data.</text>
</comment>
<organism evidence="1 2">
    <name type="scientific">Vallitalea maricola</name>
    <dbReference type="NCBI Taxonomy" id="3074433"/>
    <lineage>
        <taxon>Bacteria</taxon>
        <taxon>Bacillati</taxon>
        <taxon>Bacillota</taxon>
        <taxon>Clostridia</taxon>
        <taxon>Lachnospirales</taxon>
        <taxon>Vallitaleaceae</taxon>
        <taxon>Vallitalea</taxon>
    </lineage>
</organism>
<evidence type="ECO:0000313" key="2">
    <source>
        <dbReference type="Proteomes" id="UP001374599"/>
    </source>
</evidence>
<dbReference type="Proteomes" id="UP001374599">
    <property type="component" value="Unassembled WGS sequence"/>
</dbReference>
<reference evidence="1" key="1">
    <citation type="submission" date="2023-09" db="EMBL/GenBank/DDBJ databases">
        <title>Vallitalea sediminicola and Vallitalea maricola sp. nov., anaerobic bacteria isolated from marine sediment.</title>
        <authorList>
            <person name="Hirano S."/>
            <person name="Maeda A."/>
            <person name="Terahara T."/>
            <person name="Mori K."/>
            <person name="Hamada M."/>
            <person name="Matsumoto R."/>
            <person name="Kobayashi T."/>
        </authorList>
    </citation>
    <scope>NUCLEOTIDE SEQUENCE</scope>
    <source>
        <strain evidence="1">AN17-2</strain>
    </source>
</reference>
<accession>A0ACB5UHM7</accession>
<dbReference type="EMBL" id="BTPU01000025">
    <property type="protein sequence ID" value="GMQ62385.1"/>
    <property type="molecule type" value="Genomic_DNA"/>
</dbReference>
<protein>
    <submittedName>
        <fullName evidence="1">Vancomycin resistance response regulator transcription factor VanR-B</fullName>
    </submittedName>
</protein>
<name>A0ACB5UHM7_9FIRM</name>
<sequence>MIEKKNIDKWILLVEDNEKIMQGNKRMLEWEGYTIDTAVTLAEAYTKLRENRPDCIVLDIMLPDGSGLDFMRALRESTNAGIPVLLLTGLNAQEDILRGLKIGGDDYLTKPYDFPILLARVEALLRRAERVPERITKGRLTLDVPSGIALLDETDLLLAKKEFALLLIFVQNPERMIDGEYLYEKVWNQTMSGDANALKSTIKRLRSKIVGSGWQIEWSRGEGYCFEKE</sequence>
<proteinExistence type="predicted"/>
<keyword evidence="2" id="KW-1185">Reference proteome</keyword>
<evidence type="ECO:0000313" key="1">
    <source>
        <dbReference type="EMBL" id="GMQ62385.1"/>
    </source>
</evidence>
<gene>
    <name evidence="1" type="primary">vanR_1</name>
    <name evidence="1" type="ORF">AN2V17_16170</name>
</gene>